<evidence type="ECO:0000256" key="2">
    <source>
        <dbReference type="SAM" id="MobiDB-lite"/>
    </source>
</evidence>
<feature type="compositionally biased region" description="Basic and acidic residues" evidence="2">
    <location>
        <begin position="154"/>
        <end position="166"/>
    </location>
</feature>
<dbReference type="Gene3D" id="3.30.70.330">
    <property type="match status" value="1"/>
</dbReference>
<dbReference type="Pfam" id="PF00076">
    <property type="entry name" value="RRM_1"/>
    <property type="match status" value="1"/>
</dbReference>
<dbReference type="OrthoDB" id="277802at2759"/>
<reference evidence="4 5" key="1">
    <citation type="journal article" date="2015" name="Genome Biol. Evol.">
        <title>Phylogenomic analyses indicate that early fungi evolved digesting cell walls of algal ancestors of land plants.</title>
        <authorList>
            <person name="Chang Y."/>
            <person name="Wang S."/>
            <person name="Sekimoto S."/>
            <person name="Aerts A.L."/>
            <person name="Choi C."/>
            <person name="Clum A."/>
            <person name="LaButti K.M."/>
            <person name="Lindquist E.A."/>
            <person name="Yee Ngan C."/>
            <person name="Ohm R.A."/>
            <person name="Salamov A.A."/>
            <person name="Grigoriev I.V."/>
            <person name="Spatafora J.W."/>
            <person name="Berbee M.L."/>
        </authorList>
    </citation>
    <scope>NUCLEOTIDE SEQUENCE [LARGE SCALE GENOMIC DNA]</scope>
    <source>
        <strain evidence="4 5">NRRL 28638</strain>
    </source>
</reference>
<dbReference type="InterPro" id="IPR000504">
    <property type="entry name" value="RRM_dom"/>
</dbReference>
<dbReference type="STRING" id="796925.A0A137PC64"/>
<dbReference type="AlphaFoldDB" id="A0A137PC64"/>
<dbReference type="SMART" id="SM00360">
    <property type="entry name" value="RRM"/>
    <property type="match status" value="1"/>
</dbReference>
<dbReference type="GO" id="GO:0003723">
    <property type="term" value="F:RNA binding"/>
    <property type="evidence" value="ECO:0007669"/>
    <property type="project" value="UniProtKB-UniRule"/>
</dbReference>
<sequence length="166" mass="18708">MNPFQNNHPPLPPPHHRHHNLPPPPFLPQFPIPPPPVPIATQKVTLFVKNLPPISKEEIVHYFMTLRALEIRLMDSKKMKNSGFVDFQSLQLAEAAINYLNNNLWFGLKVKASLSKSNNNNDNNSNDKSLIEHSTSKVLQTDKFNSKPATGSDDLAKFEPISKKLG</sequence>
<name>A0A137PC64_CONC2</name>
<organism evidence="4 5">
    <name type="scientific">Conidiobolus coronatus (strain ATCC 28846 / CBS 209.66 / NRRL 28638)</name>
    <name type="common">Delacroixia coronata</name>
    <dbReference type="NCBI Taxonomy" id="796925"/>
    <lineage>
        <taxon>Eukaryota</taxon>
        <taxon>Fungi</taxon>
        <taxon>Fungi incertae sedis</taxon>
        <taxon>Zoopagomycota</taxon>
        <taxon>Entomophthoromycotina</taxon>
        <taxon>Entomophthoromycetes</taxon>
        <taxon>Entomophthorales</taxon>
        <taxon>Ancylistaceae</taxon>
        <taxon>Conidiobolus</taxon>
    </lineage>
</organism>
<accession>A0A137PC64</accession>
<dbReference type="CDD" id="cd00590">
    <property type="entry name" value="RRM_SF"/>
    <property type="match status" value="1"/>
</dbReference>
<feature type="domain" description="RRM" evidence="3">
    <location>
        <begin position="44"/>
        <end position="117"/>
    </location>
</feature>
<dbReference type="SUPFAM" id="SSF54928">
    <property type="entry name" value="RNA-binding domain, RBD"/>
    <property type="match status" value="1"/>
</dbReference>
<feature type="compositionally biased region" description="Polar residues" evidence="2">
    <location>
        <begin position="136"/>
        <end position="149"/>
    </location>
</feature>
<feature type="compositionally biased region" description="Low complexity" evidence="2">
    <location>
        <begin position="119"/>
        <end position="128"/>
    </location>
</feature>
<evidence type="ECO:0000256" key="1">
    <source>
        <dbReference type="PROSITE-ProRule" id="PRU00176"/>
    </source>
</evidence>
<dbReference type="InterPro" id="IPR035979">
    <property type="entry name" value="RBD_domain_sf"/>
</dbReference>
<keyword evidence="1" id="KW-0694">RNA-binding</keyword>
<dbReference type="EMBL" id="KQ964450">
    <property type="protein sequence ID" value="KXN72594.1"/>
    <property type="molecule type" value="Genomic_DNA"/>
</dbReference>
<protein>
    <recommendedName>
        <fullName evidence="3">RRM domain-containing protein</fullName>
    </recommendedName>
</protein>
<dbReference type="Proteomes" id="UP000070444">
    <property type="component" value="Unassembled WGS sequence"/>
</dbReference>
<dbReference type="PROSITE" id="PS50102">
    <property type="entry name" value="RRM"/>
    <property type="match status" value="1"/>
</dbReference>
<keyword evidence="5" id="KW-1185">Reference proteome</keyword>
<gene>
    <name evidence="4" type="ORF">CONCODRAFT_4562</name>
</gene>
<evidence type="ECO:0000313" key="5">
    <source>
        <dbReference type="Proteomes" id="UP000070444"/>
    </source>
</evidence>
<evidence type="ECO:0000259" key="3">
    <source>
        <dbReference type="PROSITE" id="PS50102"/>
    </source>
</evidence>
<proteinExistence type="predicted"/>
<dbReference type="InterPro" id="IPR012677">
    <property type="entry name" value="Nucleotide-bd_a/b_plait_sf"/>
</dbReference>
<feature type="region of interest" description="Disordered" evidence="2">
    <location>
        <begin position="119"/>
        <end position="166"/>
    </location>
</feature>
<evidence type="ECO:0000313" key="4">
    <source>
        <dbReference type="EMBL" id="KXN72594.1"/>
    </source>
</evidence>
<feature type="region of interest" description="Disordered" evidence="2">
    <location>
        <begin position="1"/>
        <end position="28"/>
    </location>
</feature>